<dbReference type="EMBL" id="JAODUP010000079">
    <property type="protein sequence ID" value="KAK2163451.1"/>
    <property type="molecule type" value="Genomic_DNA"/>
</dbReference>
<dbReference type="Proteomes" id="UP001208570">
    <property type="component" value="Unassembled WGS sequence"/>
</dbReference>
<organism evidence="1 2">
    <name type="scientific">Paralvinella palmiformis</name>
    <dbReference type="NCBI Taxonomy" id="53620"/>
    <lineage>
        <taxon>Eukaryota</taxon>
        <taxon>Metazoa</taxon>
        <taxon>Spiralia</taxon>
        <taxon>Lophotrochozoa</taxon>
        <taxon>Annelida</taxon>
        <taxon>Polychaeta</taxon>
        <taxon>Sedentaria</taxon>
        <taxon>Canalipalpata</taxon>
        <taxon>Terebellida</taxon>
        <taxon>Terebelliformia</taxon>
        <taxon>Alvinellidae</taxon>
        <taxon>Paralvinella</taxon>
    </lineage>
</organism>
<sequence>MTFEIFKLMQAGLESYDRNDNFGHQLVQAEQFNMNVPEQSGYKDINSETQ</sequence>
<proteinExistence type="predicted"/>
<feature type="non-terminal residue" evidence="1">
    <location>
        <position position="1"/>
    </location>
</feature>
<accession>A0AAD9NCS0</accession>
<gene>
    <name evidence="1" type="ORF">LSH36_79g05056</name>
</gene>
<comment type="caution">
    <text evidence="1">The sequence shown here is derived from an EMBL/GenBank/DDBJ whole genome shotgun (WGS) entry which is preliminary data.</text>
</comment>
<dbReference type="AlphaFoldDB" id="A0AAD9NCS0"/>
<protein>
    <submittedName>
        <fullName evidence="1">Uncharacterized protein</fullName>
    </submittedName>
</protein>
<reference evidence="1" key="1">
    <citation type="journal article" date="2023" name="Mol. Biol. Evol.">
        <title>Third-Generation Sequencing Reveals the Adaptive Role of the Epigenome in Three Deep-Sea Polychaetes.</title>
        <authorList>
            <person name="Perez M."/>
            <person name="Aroh O."/>
            <person name="Sun Y."/>
            <person name="Lan Y."/>
            <person name="Juniper S.K."/>
            <person name="Young C.R."/>
            <person name="Angers B."/>
            <person name="Qian P.Y."/>
        </authorList>
    </citation>
    <scope>NUCLEOTIDE SEQUENCE</scope>
    <source>
        <strain evidence="1">P08H-3</strain>
    </source>
</reference>
<evidence type="ECO:0000313" key="2">
    <source>
        <dbReference type="Proteomes" id="UP001208570"/>
    </source>
</evidence>
<name>A0AAD9NCS0_9ANNE</name>
<evidence type="ECO:0000313" key="1">
    <source>
        <dbReference type="EMBL" id="KAK2163451.1"/>
    </source>
</evidence>
<keyword evidence="2" id="KW-1185">Reference proteome</keyword>